<organism evidence="8 9">
    <name type="scientific">Ureaplasma zalophigenitalium</name>
    <dbReference type="NCBI Taxonomy" id="907723"/>
    <lineage>
        <taxon>Bacteria</taxon>
        <taxon>Bacillati</taxon>
        <taxon>Mycoplasmatota</taxon>
        <taxon>Mycoplasmoidales</taxon>
        <taxon>Mycoplasmoidaceae</taxon>
        <taxon>Ureaplasma</taxon>
    </lineage>
</organism>
<dbReference type="PANTHER" id="PTHR23417">
    <property type="entry name" value="3-DEOXY-D-MANNO-OCTULOSONIC-ACID TRANSFERASE/TRNA GUANINE-N 7 - -METHYLTRANSFERASE"/>
    <property type="match status" value="1"/>
</dbReference>
<proteinExistence type="inferred from homology"/>
<dbReference type="Pfam" id="PF02390">
    <property type="entry name" value="Methyltransf_4"/>
    <property type="match status" value="1"/>
</dbReference>
<dbReference type="NCBIfam" id="NF001080">
    <property type="entry name" value="PRK00121.2-2"/>
    <property type="match status" value="1"/>
</dbReference>
<dbReference type="Gene3D" id="3.40.50.150">
    <property type="entry name" value="Vaccinia Virus protein VP39"/>
    <property type="match status" value="1"/>
</dbReference>
<reference evidence="8 9" key="1">
    <citation type="journal article" date="2020" name="Int. J. Syst. Evol. Microbiol.">
        <title>Ureaplasma miroungigenitalium sp. nov. isolated from northern elephant seals (Mirounga angustirostris) and Ureaplasma zalophigenitalium sp. nov. isolated from California sea lions (Zalophus californianus).</title>
        <authorList>
            <person name="Volokhov D.V."/>
            <person name="Gulland F.M."/>
            <person name="Gao Y."/>
            <person name="Chizhikov V.E."/>
        </authorList>
    </citation>
    <scope>NUCLEOTIDE SEQUENCE [LARGE SCALE GENOMIC DNA]</scope>
    <source>
        <strain evidence="8 9">CSL7644-GEN</strain>
    </source>
</reference>
<evidence type="ECO:0000256" key="3">
    <source>
        <dbReference type="ARBA" id="ARBA00022603"/>
    </source>
</evidence>
<accession>A0ABT3BP41</accession>
<comment type="caution">
    <text evidence="7">Lacks conserved residue(s) required for the propagation of feature annotation.</text>
</comment>
<dbReference type="HAMAP" id="MF_01057">
    <property type="entry name" value="tRNA_methyltr_TrmB"/>
    <property type="match status" value="1"/>
</dbReference>
<dbReference type="RefSeq" id="WP_263817829.1">
    <property type="nucleotide sequence ID" value="NZ_JAOXHJ010000002.1"/>
</dbReference>
<keyword evidence="6 7" id="KW-0819">tRNA processing</keyword>
<comment type="similarity">
    <text evidence="7">Belongs to the class I-like SAM-binding methyltransferase superfamily. TrmB family.</text>
</comment>
<evidence type="ECO:0000256" key="6">
    <source>
        <dbReference type="ARBA" id="ARBA00022694"/>
    </source>
</evidence>
<comment type="catalytic activity">
    <reaction evidence="1 7">
        <text>guanosine(46) in tRNA + S-adenosyl-L-methionine = N(7)-methylguanosine(46) in tRNA + S-adenosyl-L-homocysteine</text>
        <dbReference type="Rhea" id="RHEA:42708"/>
        <dbReference type="Rhea" id="RHEA-COMP:10188"/>
        <dbReference type="Rhea" id="RHEA-COMP:10189"/>
        <dbReference type="ChEBI" id="CHEBI:57856"/>
        <dbReference type="ChEBI" id="CHEBI:59789"/>
        <dbReference type="ChEBI" id="CHEBI:74269"/>
        <dbReference type="ChEBI" id="CHEBI:74480"/>
        <dbReference type="EC" id="2.1.1.33"/>
    </reaction>
</comment>
<comment type="pathway">
    <text evidence="7">tRNA modification; N(7)-methylguanine-tRNA biosynthesis.</text>
</comment>
<comment type="caution">
    <text evidence="8">The sequence shown here is derived from an EMBL/GenBank/DDBJ whole genome shotgun (WGS) entry which is preliminary data.</text>
</comment>
<feature type="binding site" evidence="7">
    <location>
        <position position="70"/>
    </location>
    <ligand>
        <name>S-adenosyl-L-methionine</name>
        <dbReference type="ChEBI" id="CHEBI:59789"/>
    </ligand>
</feature>
<feature type="binding site" evidence="7">
    <location>
        <position position="97"/>
    </location>
    <ligand>
        <name>S-adenosyl-L-methionine</name>
        <dbReference type="ChEBI" id="CHEBI:59789"/>
    </ligand>
</feature>
<keyword evidence="5 7" id="KW-0949">S-adenosyl-L-methionine</keyword>
<dbReference type="Proteomes" id="UP001207252">
    <property type="component" value="Unassembled WGS sequence"/>
</dbReference>
<evidence type="ECO:0000313" key="8">
    <source>
        <dbReference type="EMBL" id="MCV3754025.1"/>
    </source>
</evidence>
<dbReference type="PROSITE" id="PS51625">
    <property type="entry name" value="SAM_MT_TRMB"/>
    <property type="match status" value="1"/>
</dbReference>
<dbReference type="EC" id="2.1.1.33" evidence="7"/>
<evidence type="ECO:0000256" key="4">
    <source>
        <dbReference type="ARBA" id="ARBA00022679"/>
    </source>
</evidence>
<keyword evidence="9" id="KW-1185">Reference proteome</keyword>
<keyword evidence="4 7" id="KW-0808">Transferase</keyword>
<feature type="binding site" evidence="7">
    <location>
        <position position="45"/>
    </location>
    <ligand>
        <name>S-adenosyl-L-methionine</name>
        <dbReference type="ChEBI" id="CHEBI:59789"/>
    </ligand>
</feature>
<feature type="binding site" evidence="7">
    <location>
        <position position="155"/>
    </location>
    <ligand>
        <name>substrate</name>
    </ligand>
</feature>
<protein>
    <recommendedName>
        <fullName evidence="7">tRNA (guanine-N(7)-)-methyltransferase</fullName>
        <ecNumber evidence="7">2.1.1.33</ecNumber>
    </recommendedName>
    <alternativeName>
        <fullName evidence="7">tRNA (guanine(46)-N(7))-methyltransferase</fullName>
    </alternativeName>
    <alternativeName>
        <fullName evidence="7">tRNA(m7G46)-methyltransferase</fullName>
    </alternativeName>
</protein>
<dbReference type="InterPro" id="IPR055361">
    <property type="entry name" value="tRNA_methyltr_TrmB_bact"/>
</dbReference>
<dbReference type="NCBIfam" id="TIGR00091">
    <property type="entry name" value="tRNA (guanosine(46)-N7)-methyltransferase TrmB"/>
    <property type="match status" value="1"/>
</dbReference>
<dbReference type="PANTHER" id="PTHR23417:SF14">
    <property type="entry name" value="PENTACOTRIPEPTIDE-REPEAT REGION OF PRORP DOMAIN-CONTAINING PROTEIN"/>
    <property type="match status" value="1"/>
</dbReference>
<evidence type="ECO:0000313" key="9">
    <source>
        <dbReference type="Proteomes" id="UP001207252"/>
    </source>
</evidence>
<name>A0ABT3BP41_9BACT</name>
<evidence type="ECO:0000256" key="7">
    <source>
        <dbReference type="HAMAP-Rule" id="MF_01057"/>
    </source>
</evidence>
<dbReference type="InterPro" id="IPR029063">
    <property type="entry name" value="SAM-dependent_MTases_sf"/>
</dbReference>
<dbReference type="SUPFAM" id="SSF53335">
    <property type="entry name" value="S-adenosyl-L-methionine-dependent methyltransferases"/>
    <property type="match status" value="1"/>
</dbReference>
<keyword evidence="3 7" id="KW-0489">Methyltransferase</keyword>
<dbReference type="CDD" id="cd02440">
    <property type="entry name" value="AdoMet_MTases"/>
    <property type="match status" value="1"/>
</dbReference>
<evidence type="ECO:0000256" key="5">
    <source>
        <dbReference type="ARBA" id="ARBA00022691"/>
    </source>
</evidence>
<feature type="binding site" evidence="7">
    <location>
        <begin position="199"/>
        <end position="202"/>
    </location>
    <ligand>
        <name>substrate</name>
    </ligand>
</feature>
<feature type="binding site" evidence="7">
    <location>
        <position position="119"/>
    </location>
    <ligand>
        <name>S-adenosyl-L-methionine</name>
        <dbReference type="ChEBI" id="CHEBI:59789"/>
    </ligand>
</feature>
<sequence>MRLRNNKNAPDYLAQQTKYIIQDKTAVKKECLRLFTNPHQLLYLEIGMGKGDFIINQALRNPHINFIGLEKFDTVIVKAHKKALQFNLHNLAMISADATDLITLFKDLSVDRLFLNFSDPWPKKRHAKKRLVHPNFLNIFTQVLKTDGVIEFKTDNDGLFDYLINEVIPTHKEQFEILYLTYDLYENENDPEYIKNIPTEYEQKFIAQNTKIKKIIFKYKPVT</sequence>
<dbReference type="GO" id="GO:0008176">
    <property type="term" value="F:tRNA (guanine(46)-N7)-methyltransferase activity"/>
    <property type="evidence" value="ECO:0007669"/>
    <property type="project" value="UniProtKB-EC"/>
</dbReference>
<comment type="function">
    <text evidence="2 7">Catalyzes the formation of N(7)-methylguanine at position 46 (m7G46) in tRNA.</text>
</comment>
<evidence type="ECO:0000256" key="2">
    <source>
        <dbReference type="ARBA" id="ARBA00003015"/>
    </source>
</evidence>
<dbReference type="InterPro" id="IPR003358">
    <property type="entry name" value="tRNA_(Gua-N-7)_MeTrfase_Trmb"/>
</dbReference>
<gene>
    <name evidence="7 8" type="primary">trmB</name>
    <name evidence="8" type="ORF">OF365_01430</name>
</gene>
<evidence type="ECO:0000256" key="1">
    <source>
        <dbReference type="ARBA" id="ARBA00000142"/>
    </source>
</evidence>
<feature type="binding site" evidence="7">
    <location>
        <position position="123"/>
    </location>
    <ligand>
        <name>substrate</name>
    </ligand>
</feature>
<dbReference type="EMBL" id="JAOXHJ010000002">
    <property type="protein sequence ID" value="MCV3754025.1"/>
    <property type="molecule type" value="Genomic_DNA"/>
</dbReference>